<feature type="region of interest" description="Disordered" evidence="1">
    <location>
        <begin position="1"/>
        <end position="21"/>
    </location>
</feature>
<dbReference type="eggNOG" id="ENOG502SP3C">
    <property type="taxonomic scope" value="Eukaryota"/>
</dbReference>
<accession>J3NW90</accession>
<dbReference type="EnsemblFungi" id="EJT75622">
    <property type="protein sequence ID" value="EJT75622"/>
    <property type="gene ID" value="GGTG_05555"/>
</dbReference>
<reference evidence="5" key="1">
    <citation type="submission" date="2010-07" db="EMBL/GenBank/DDBJ databases">
        <title>The genome sequence of Gaeumannomyces graminis var. tritici strain R3-111a-1.</title>
        <authorList>
            <consortium name="The Broad Institute Genome Sequencing Platform"/>
            <person name="Ma L.-J."/>
            <person name="Dead R."/>
            <person name="Young S."/>
            <person name="Zeng Q."/>
            <person name="Koehrsen M."/>
            <person name="Alvarado L."/>
            <person name="Berlin A."/>
            <person name="Chapman S.B."/>
            <person name="Chen Z."/>
            <person name="Freedman E."/>
            <person name="Gellesch M."/>
            <person name="Goldberg J."/>
            <person name="Griggs A."/>
            <person name="Gujja S."/>
            <person name="Heilman E.R."/>
            <person name="Heiman D."/>
            <person name="Hepburn T."/>
            <person name="Howarth C."/>
            <person name="Jen D."/>
            <person name="Larson L."/>
            <person name="Mehta T."/>
            <person name="Neiman D."/>
            <person name="Pearson M."/>
            <person name="Roberts A."/>
            <person name="Saif S."/>
            <person name="Shea T."/>
            <person name="Shenoy N."/>
            <person name="Sisk P."/>
            <person name="Stolte C."/>
            <person name="Sykes S."/>
            <person name="Walk T."/>
            <person name="White J."/>
            <person name="Yandava C."/>
            <person name="Haas B."/>
            <person name="Nusbaum C."/>
            <person name="Birren B."/>
        </authorList>
    </citation>
    <scope>NUCLEOTIDE SEQUENCE [LARGE SCALE GENOMIC DNA]</scope>
    <source>
        <strain evidence="5">R3-111a-1</strain>
    </source>
</reference>
<proteinExistence type="predicted"/>
<evidence type="ECO:0000313" key="4">
    <source>
        <dbReference type="EnsemblFungi" id="EJT75622"/>
    </source>
</evidence>
<dbReference type="VEuPathDB" id="FungiDB:GGTG_05555"/>
<dbReference type="GeneID" id="20346013"/>
<sequence length="425" mass="45196">MGGGWAGVREKRFGRREMTPERNEVEVISGLGTGALMQLHPKNPFTWSLGNGSTLAIDWFEFPCPPRQALNLMGGINSRDPDVYAYEDLGVAVHATAIGAPVGVYGASTSISTAGMDQTVSRLGRAYGSDVLSTTQCVRTMVANPVSCRAEGEFGFDDKGAIFVRSRDGFCSVSNTNGSECSGDIAMISGLCSFPEIRRATILLGARRNYRDILAGTIGEPSANGGNITVTCTVDARDVFRYRNVTLNFRDAEGIAKTNLGRQLSGSTEDCGAFRTEDNVALLAMASIASKQSLSQCAASGFFDAINQFTTDTRRTDQRSRGPPFAFSNSRNALEDVLGLTTALVTTRFNGTPIEVPATATVAVSRVGSGEAFGLVYLVPHLFAAAVLIALMATNMRGNTKVTAAQLKNLPTELLASSAEKRPLI</sequence>
<name>J3NW90_GAET3</name>
<dbReference type="EMBL" id="GL385397">
    <property type="protein sequence ID" value="EJT75622.1"/>
    <property type="molecule type" value="Genomic_DNA"/>
</dbReference>
<dbReference type="AlphaFoldDB" id="J3NW90"/>
<evidence type="ECO:0000256" key="1">
    <source>
        <dbReference type="SAM" id="MobiDB-lite"/>
    </source>
</evidence>
<gene>
    <name evidence="4" type="primary">20346013</name>
    <name evidence="3" type="ORF">GGTG_05555</name>
</gene>
<keyword evidence="2" id="KW-0472">Membrane</keyword>
<protein>
    <submittedName>
        <fullName evidence="3 4">Uncharacterized protein</fullName>
    </submittedName>
</protein>
<evidence type="ECO:0000313" key="3">
    <source>
        <dbReference type="EMBL" id="EJT75622.1"/>
    </source>
</evidence>
<feature type="transmembrane region" description="Helical" evidence="2">
    <location>
        <begin position="372"/>
        <end position="393"/>
    </location>
</feature>
<dbReference type="Proteomes" id="UP000006039">
    <property type="component" value="Unassembled WGS sequence"/>
</dbReference>
<dbReference type="HOGENOM" id="CLU_645641_0_0_1"/>
<reference evidence="3" key="3">
    <citation type="submission" date="2010-09" db="EMBL/GenBank/DDBJ databases">
        <title>Annotation of Gaeumannomyces graminis var. tritici R3-111a-1.</title>
        <authorList>
            <consortium name="The Broad Institute Genome Sequencing Platform"/>
            <person name="Ma L.-J."/>
            <person name="Dead R."/>
            <person name="Young S.K."/>
            <person name="Zeng Q."/>
            <person name="Gargeya S."/>
            <person name="Fitzgerald M."/>
            <person name="Haas B."/>
            <person name="Abouelleil A."/>
            <person name="Alvarado L."/>
            <person name="Arachchi H.M."/>
            <person name="Berlin A."/>
            <person name="Brown A."/>
            <person name="Chapman S.B."/>
            <person name="Chen Z."/>
            <person name="Dunbar C."/>
            <person name="Freedman E."/>
            <person name="Gearin G."/>
            <person name="Gellesch M."/>
            <person name="Goldberg J."/>
            <person name="Griggs A."/>
            <person name="Gujja S."/>
            <person name="Heiman D."/>
            <person name="Howarth C."/>
            <person name="Larson L."/>
            <person name="Lui A."/>
            <person name="MacDonald P.J.P."/>
            <person name="Mehta T."/>
            <person name="Montmayeur A."/>
            <person name="Murphy C."/>
            <person name="Neiman D."/>
            <person name="Pearson M."/>
            <person name="Priest M."/>
            <person name="Roberts A."/>
            <person name="Saif S."/>
            <person name="Shea T."/>
            <person name="Shenoy N."/>
            <person name="Sisk P."/>
            <person name="Stolte C."/>
            <person name="Sykes S."/>
            <person name="Yandava C."/>
            <person name="Wortman J."/>
            <person name="Nusbaum C."/>
            <person name="Birren B."/>
        </authorList>
    </citation>
    <scope>NUCLEOTIDE SEQUENCE</scope>
    <source>
        <strain evidence="3">R3-111a-1</strain>
    </source>
</reference>
<reference evidence="3" key="2">
    <citation type="submission" date="2010-07" db="EMBL/GenBank/DDBJ databases">
        <authorList>
            <consortium name="The Broad Institute Genome Sequencing Platform"/>
            <consortium name="Broad Institute Genome Sequencing Center for Infectious Disease"/>
            <person name="Ma L.-J."/>
            <person name="Dead R."/>
            <person name="Young S."/>
            <person name="Zeng Q."/>
            <person name="Koehrsen M."/>
            <person name="Alvarado L."/>
            <person name="Berlin A."/>
            <person name="Chapman S.B."/>
            <person name="Chen Z."/>
            <person name="Freedman E."/>
            <person name="Gellesch M."/>
            <person name="Goldberg J."/>
            <person name="Griggs A."/>
            <person name="Gujja S."/>
            <person name="Heilman E.R."/>
            <person name="Heiman D."/>
            <person name="Hepburn T."/>
            <person name="Howarth C."/>
            <person name="Jen D."/>
            <person name="Larson L."/>
            <person name="Mehta T."/>
            <person name="Neiman D."/>
            <person name="Pearson M."/>
            <person name="Roberts A."/>
            <person name="Saif S."/>
            <person name="Shea T."/>
            <person name="Shenoy N."/>
            <person name="Sisk P."/>
            <person name="Stolte C."/>
            <person name="Sykes S."/>
            <person name="Walk T."/>
            <person name="White J."/>
            <person name="Yandava C."/>
            <person name="Haas B."/>
            <person name="Nusbaum C."/>
            <person name="Birren B."/>
        </authorList>
    </citation>
    <scope>NUCLEOTIDE SEQUENCE</scope>
    <source>
        <strain evidence="3">R3-111a-1</strain>
    </source>
</reference>
<evidence type="ECO:0000313" key="5">
    <source>
        <dbReference type="Proteomes" id="UP000006039"/>
    </source>
</evidence>
<feature type="compositionally biased region" description="Basic and acidic residues" evidence="1">
    <location>
        <begin position="8"/>
        <end position="21"/>
    </location>
</feature>
<evidence type="ECO:0000256" key="2">
    <source>
        <dbReference type="SAM" id="Phobius"/>
    </source>
</evidence>
<keyword evidence="5" id="KW-1185">Reference proteome</keyword>
<keyword evidence="2" id="KW-1133">Transmembrane helix</keyword>
<keyword evidence="2" id="KW-0812">Transmembrane</keyword>
<reference evidence="4" key="5">
    <citation type="submission" date="2018-04" db="UniProtKB">
        <authorList>
            <consortium name="EnsemblFungi"/>
        </authorList>
    </citation>
    <scope>IDENTIFICATION</scope>
    <source>
        <strain evidence="4">R3-111a-1</strain>
    </source>
</reference>
<organism evidence="3">
    <name type="scientific">Gaeumannomyces tritici (strain R3-111a-1)</name>
    <name type="common">Wheat and barley take-all root rot fungus</name>
    <name type="synonym">Gaeumannomyces graminis var. tritici</name>
    <dbReference type="NCBI Taxonomy" id="644352"/>
    <lineage>
        <taxon>Eukaryota</taxon>
        <taxon>Fungi</taxon>
        <taxon>Dikarya</taxon>
        <taxon>Ascomycota</taxon>
        <taxon>Pezizomycotina</taxon>
        <taxon>Sordariomycetes</taxon>
        <taxon>Sordariomycetidae</taxon>
        <taxon>Magnaporthales</taxon>
        <taxon>Magnaporthaceae</taxon>
        <taxon>Gaeumannomyces</taxon>
    </lineage>
</organism>
<dbReference type="OrthoDB" id="5400196at2759"/>
<dbReference type="RefSeq" id="XP_009221622.1">
    <property type="nucleotide sequence ID" value="XM_009223358.1"/>
</dbReference>
<reference evidence="4" key="4">
    <citation type="journal article" date="2015" name="G3 (Bethesda)">
        <title>Genome sequences of three phytopathogenic species of the Magnaporthaceae family of fungi.</title>
        <authorList>
            <person name="Okagaki L.H."/>
            <person name="Nunes C.C."/>
            <person name="Sailsbery J."/>
            <person name="Clay B."/>
            <person name="Brown D."/>
            <person name="John T."/>
            <person name="Oh Y."/>
            <person name="Young N."/>
            <person name="Fitzgerald M."/>
            <person name="Haas B.J."/>
            <person name="Zeng Q."/>
            <person name="Young S."/>
            <person name="Adiconis X."/>
            <person name="Fan L."/>
            <person name="Levin J.Z."/>
            <person name="Mitchell T.K."/>
            <person name="Okubara P.A."/>
            <person name="Farman M.L."/>
            <person name="Kohn L.M."/>
            <person name="Birren B."/>
            <person name="Ma L.-J."/>
            <person name="Dean R.A."/>
        </authorList>
    </citation>
    <scope>NUCLEOTIDE SEQUENCE</scope>
    <source>
        <strain evidence="4">R3-111a-1</strain>
    </source>
</reference>